<evidence type="ECO:0000313" key="4">
    <source>
        <dbReference type="Proteomes" id="UP000694393"/>
    </source>
</evidence>
<name>A0A8C8VKU6_9SAUR</name>
<reference evidence="3" key="1">
    <citation type="submission" date="2025-08" db="UniProtKB">
        <authorList>
            <consortium name="Ensembl"/>
        </authorList>
    </citation>
    <scope>IDENTIFICATION</scope>
</reference>
<evidence type="ECO:0000259" key="2">
    <source>
        <dbReference type="PROSITE" id="PS51390"/>
    </source>
</evidence>
<keyword evidence="4" id="KW-1185">Reference proteome</keyword>
<evidence type="ECO:0000313" key="3">
    <source>
        <dbReference type="Ensembl" id="ENSPCEP00000015451.1"/>
    </source>
</evidence>
<keyword evidence="1" id="KW-0732">Signal</keyword>
<dbReference type="InterPro" id="IPR036645">
    <property type="entry name" value="Elafin-like_sf"/>
</dbReference>
<feature type="signal peptide" evidence="1">
    <location>
        <begin position="1"/>
        <end position="24"/>
    </location>
</feature>
<dbReference type="Pfam" id="PF00095">
    <property type="entry name" value="WAP"/>
    <property type="match status" value="1"/>
</dbReference>
<proteinExistence type="predicted"/>
<dbReference type="Gene3D" id="4.10.75.10">
    <property type="entry name" value="Elafin-like"/>
    <property type="match status" value="1"/>
</dbReference>
<feature type="domain" description="WAP" evidence="2">
    <location>
        <begin position="25"/>
        <end position="72"/>
    </location>
</feature>
<sequence>PGSASTFLLHSPVLGMVTTSCVSSSAVKPGYCPEPTASKLETCTVSCQNDSHCAGRGKCCGKGCLALCMAAEPGEAGPGTGDPHPCCAQVG</sequence>
<dbReference type="Ensembl" id="ENSPCET00000016003.1">
    <property type="protein sequence ID" value="ENSPCEP00000015451.1"/>
    <property type="gene ID" value="ENSPCEG00000012203.1"/>
</dbReference>
<dbReference type="GO" id="GO:0030414">
    <property type="term" value="F:peptidase inhibitor activity"/>
    <property type="evidence" value="ECO:0007669"/>
    <property type="project" value="InterPro"/>
</dbReference>
<accession>A0A8C8VKU6</accession>
<dbReference type="PROSITE" id="PS51390">
    <property type="entry name" value="WAP"/>
    <property type="match status" value="1"/>
</dbReference>
<evidence type="ECO:0000256" key="1">
    <source>
        <dbReference type="SAM" id="SignalP"/>
    </source>
</evidence>
<organism evidence="3 4">
    <name type="scientific">Pelusios castaneus</name>
    <name type="common">West African mud turtle</name>
    <dbReference type="NCBI Taxonomy" id="367368"/>
    <lineage>
        <taxon>Eukaryota</taxon>
        <taxon>Metazoa</taxon>
        <taxon>Chordata</taxon>
        <taxon>Craniata</taxon>
        <taxon>Vertebrata</taxon>
        <taxon>Euteleostomi</taxon>
        <taxon>Archelosauria</taxon>
        <taxon>Testudinata</taxon>
        <taxon>Testudines</taxon>
        <taxon>Pleurodira</taxon>
        <taxon>Pelomedusidae</taxon>
        <taxon>Pelusios</taxon>
    </lineage>
</organism>
<dbReference type="Proteomes" id="UP000694393">
    <property type="component" value="Unplaced"/>
</dbReference>
<dbReference type="InterPro" id="IPR008197">
    <property type="entry name" value="WAP_dom"/>
</dbReference>
<reference evidence="3" key="2">
    <citation type="submission" date="2025-09" db="UniProtKB">
        <authorList>
            <consortium name="Ensembl"/>
        </authorList>
    </citation>
    <scope>IDENTIFICATION</scope>
</reference>
<protein>
    <recommendedName>
        <fullName evidence="2">WAP domain-containing protein</fullName>
    </recommendedName>
</protein>
<dbReference type="SMART" id="SM00217">
    <property type="entry name" value="WAP"/>
    <property type="match status" value="1"/>
</dbReference>
<feature type="chain" id="PRO_5034581462" description="WAP domain-containing protein" evidence="1">
    <location>
        <begin position="25"/>
        <end position="91"/>
    </location>
</feature>
<dbReference type="GO" id="GO:0005576">
    <property type="term" value="C:extracellular region"/>
    <property type="evidence" value="ECO:0007669"/>
    <property type="project" value="InterPro"/>
</dbReference>
<dbReference type="AlphaFoldDB" id="A0A8C8VKU6"/>
<dbReference type="SUPFAM" id="SSF57256">
    <property type="entry name" value="Elafin-like"/>
    <property type="match status" value="1"/>
</dbReference>